<evidence type="ECO:0000313" key="2">
    <source>
        <dbReference type="EMBL" id="AIG97384.1"/>
    </source>
</evidence>
<dbReference type="Pfam" id="PF00501">
    <property type="entry name" value="AMP-binding"/>
    <property type="match status" value="1"/>
</dbReference>
<dbReference type="Gene3D" id="3.40.50.980">
    <property type="match status" value="1"/>
</dbReference>
<dbReference type="PANTHER" id="PTHR43767:SF1">
    <property type="entry name" value="NONRIBOSOMAL PEPTIDE SYNTHASE PES1 (EUROFUNG)-RELATED"/>
    <property type="match status" value="1"/>
</dbReference>
<evidence type="ECO:0000313" key="3">
    <source>
        <dbReference type="Proteomes" id="UP000028501"/>
    </source>
</evidence>
<dbReference type="SUPFAM" id="SSF56801">
    <property type="entry name" value="Acetyl-CoA synthetase-like"/>
    <property type="match status" value="1"/>
</dbReference>
<dbReference type="GO" id="GO:0016874">
    <property type="term" value="F:ligase activity"/>
    <property type="evidence" value="ECO:0007669"/>
    <property type="project" value="UniProtKB-KW"/>
</dbReference>
<proteinExistence type="predicted"/>
<name>A0A075WE17_ARCFL</name>
<dbReference type="HOGENOM" id="CLU_1700178_0_0_2"/>
<gene>
    <name evidence="2" type="ORF">AFULGI_00005820</name>
</gene>
<reference evidence="2 3" key="1">
    <citation type="submission" date="2013-07" db="EMBL/GenBank/DDBJ databases">
        <title>Genome of Archaeoglobus fulgidus.</title>
        <authorList>
            <person name="Fiebig A."/>
            <person name="Birkeland N.-K."/>
        </authorList>
    </citation>
    <scope>NUCLEOTIDE SEQUENCE [LARGE SCALE GENOMIC DNA]</scope>
    <source>
        <strain evidence="2 3">DSM 8774</strain>
    </source>
</reference>
<dbReference type="Proteomes" id="UP000028501">
    <property type="component" value="Chromosome"/>
</dbReference>
<sequence length="154" mass="18015">MKFGPIHARQKSLFIRLERYLFLIIWTFTRRKIQEKGYIIYYGRRTSYGEMGELTNKFANFLLSNRFARGDRTALLLPNCPQYYIALFGTHKAGGCVVSLNPILKEPELEFYFKEVKPKAVVLLDALLPLVKKSCWQLVLRVRSNTHKLCRVLV</sequence>
<dbReference type="EMBL" id="CP006577">
    <property type="protein sequence ID" value="AIG97384.1"/>
    <property type="molecule type" value="Genomic_DNA"/>
</dbReference>
<dbReference type="InterPro" id="IPR000873">
    <property type="entry name" value="AMP-dep_synth/lig_dom"/>
</dbReference>
<keyword evidence="2" id="KW-0436">Ligase</keyword>
<dbReference type="PANTHER" id="PTHR43767">
    <property type="entry name" value="LONG-CHAIN-FATTY-ACID--COA LIGASE"/>
    <property type="match status" value="1"/>
</dbReference>
<dbReference type="InterPro" id="IPR050237">
    <property type="entry name" value="ATP-dep_AMP-bd_enzyme"/>
</dbReference>
<protein>
    <submittedName>
        <fullName evidence="2">Acyl-CoA synthetase (AMP-forming)/AMP-acid ligase II</fullName>
    </submittedName>
</protein>
<feature type="domain" description="AMP-dependent synthetase/ligase" evidence="1">
    <location>
        <begin position="36"/>
        <end position="129"/>
    </location>
</feature>
<accession>A0A075WE17</accession>
<evidence type="ECO:0000259" key="1">
    <source>
        <dbReference type="Pfam" id="PF00501"/>
    </source>
</evidence>
<dbReference type="KEGG" id="afg:AFULGI_00005820"/>
<organism evidence="2 3">
    <name type="scientific">Archaeoglobus fulgidus DSM 8774</name>
    <dbReference type="NCBI Taxonomy" id="1344584"/>
    <lineage>
        <taxon>Archaea</taxon>
        <taxon>Methanobacteriati</taxon>
        <taxon>Methanobacteriota</taxon>
        <taxon>Archaeoglobi</taxon>
        <taxon>Archaeoglobales</taxon>
        <taxon>Archaeoglobaceae</taxon>
        <taxon>Archaeoglobus</taxon>
    </lineage>
</organism>
<dbReference type="AlphaFoldDB" id="A0A075WE17"/>